<evidence type="ECO:0000256" key="2">
    <source>
        <dbReference type="ARBA" id="ARBA00022670"/>
    </source>
</evidence>
<evidence type="ECO:0000313" key="8">
    <source>
        <dbReference type="EMBL" id="CAB4940660.1"/>
    </source>
</evidence>
<keyword evidence="4" id="KW-0378">Hydrolase</keyword>
<accession>A0A6J7JBW7</accession>
<protein>
    <submittedName>
        <fullName evidence="8">Unannotated protein</fullName>
    </submittedName>
</protein>
<keyword evidence="3" id="KW-0227">DNA damage</keyword>
<evidence type="ECO:0000256" key="5">
    <source>
        <dbReference type="ARBA" id="ARBA00023124"/>
    </source>
</evidence>
<evidence type="ECO:0000256" key="1">
    <source>
        <dbReference type="ARBA" id="ARBA00008136"/>
    </source>
</evidence>
<dbReference type="GO" id="GO:0006508">
    <property type="term" value="P:proteolysis"/>
    <property type="evidence" value="ECO:0007669"/>
    <property type="project" value="UniProtKB-KW"/>
</dbReference>
<keyword evidence="7" id="KW-0456">Lyase</keyword>
<evidence type="ECO:0000256" key="4">
    <source>
        <dbReference type="ARBA" id="ARBA00022801"/>
    </source>
</evidence>
<dbReference type="PANTHER" id="PTHR13604:SF0">
    <property type="entry name" value="ABASIC SITE PROCESSING PROTEIN HMCES"/>
    <property type="match status" value="1"/>
</dbReference>
<dbReference type="InterPro" id="IPR003738">
    <property type="entry name" value="SRAP"/>
</dbReference>
<gene>
    <name evidence="8" type="ORF">UFOPK3564_02927</name>
</gene>
<keyword evidence="5" id="KW-0190">Covalent protein-DNA linkage</keyword>
<keyword evidence="2" id="KW-0645">Protease</keyword>
<proteinExistence type="inferred from homology"/>
<reference evidence="8" key="1">
    <citation type="submission" date="2020-05" db="EMBL/GenBank/DDBJ databases">
        <authorList>
            <person name="Chiriac C."/>
            <person name="Salcher M."/>
            <person name="Ghai R."/>
            <person name="Kavagutti S V."/>
        </authorList>
    </citation>
    <scope>NUCLEOTIDE SEQUENCE</scope>
</reference>
<evidence type="ECO:0000256" key="3">
    <source>
        <dbReference type="ARBA" id="ARBA00022763"/>
    </source>
</evidence>
<evidence type="ECO:0000256" key="6">
    <source>
        <dbReference type="ARBA" id="ARBA00023125"/>
    </source>
</evidence>
<sequence length="233" mass="25585">MCGRYTTAGQPAEFDARFDASAAELGSSLGRYNVAPRQQVGVVERAQDGELTGLTARWGLLPRWAKTSKDRLQPINARNDKLLESKMWRPLLNSAAHRVLIPADGWYEWIKAEAKGEKPAPFHHRVDDGGWFAFAGLKNVTKVDDLDEPITTVTIITTTANGPAARVHDRMPAVLAGREEELAWLNPDLGAEDAIELIQPLADDRVTLSPASKKVNAVKNQGEELLDPSVEID</sequence>
<evidence type="ECO:0000256" key="7">
    <source>
        <dbReference type="ARBA" id="ARBA00023239"/>
    </source>
</evidence>
<dbReference type="Gene3D" id="3.90.1680.10">
    <property type="entry name" value="SOS response associated peptidase-like"/>
    <property type="match status" value="1"/>
</dbReference>
<dbReference type="GO" id="GO:0008233">
    <property type="term" value="F:peptidase activity"/>
    <property type="evidence" value="ECO:0007669"/>
    <property type="project" value="UniProtKB-KW"/>
</dbReference>
<organism evidence="8">
    <name type="scientific">freshwater metagenome</name>
    <dbReference type="NCBI Taxonomy" id="449393"/>
    <lineage>
        <taxon>unclassified sequences</taxon>
        <taxon>metagenomes</taxon>
        <taxon>ecological metagenomes</taxon>
    </lineage>
</organism>
<dbReference type="GO" id="GO:0016829">
    <property type="term" value="F:lyase activity"/>
    <property type="evidence" value="ECO:0007669"/>
    <property type="project" value="UniProtKB-KW"/>
</dbReference>
<dbReference type="Pfam" id="PF02586">
    <property type="entry name" value="SRAP"/>
    <property type="match status" value="1"/>
</dbReference>
<dbReference type="InterPro" id="IPR036590">
    <property type="entry name" value="SRAP-like"/>
</dbReference>
<dbReference type="AlphaFoldDB" id="A0A6J7JBW7"/>
<comment type="similarity">
    <text evidence="1">Belongs to the SOS response-associated peptidase family.</text>
</comment>
<dbReference type="GO" id="GO:0106300">
    <property type="term" value="P:protein-DNA covalent cross-linking repair"/>
    <property type="evidence" value="ECO:0007669"/>
    <property type="project" value="InterPro"/>
</dbReference>
<keyword evidence="6" id="KW-0238">DNA-binding</keyword>
<name>A0A6J7JBW7_9ZZZZ</name>
<dbReference type="GO" id="GO:0003697">
    <property type="term" value="F:single-stranded DNA binding"/>
    <property type="evidence" value="ECO:0007669"/>
    <property type="project" value="InterPro"/>
</dbReference>
<dbReference type="PANTHER" id="PTHR13604">
    <property type="entry name" value="DC12-RELATED"/>
    <property type="match status" value="1"/>
</dbReference>
<dbReference type="SUPFAM" id="SSF143081">
    <property type="entry name" value="BB1717-like"/>
    <property type="match status" value="1"/>
</dbReference>
<dbReference type="EMBL" id="CAFBMK010000240">
    <property type="protein sequence ID" value="CAB4940660.1"/>
    <property type="molecule type" value="Genomic_DNA"/>
</dbReference>